<dbReference type="PROSITE" id="PS50883">
    <property type="entry name" value="EAL"/>
    <property type="match status" value="1"/>
</dbReference>
<dbReference type="InterPro" id="IPR035965">
    <property type="entry name" value="PAS-like_dom_sf"/>
</dbReference>
<dbReference type="InterPro" id="IPR000160">
    <property type="entry name" value="GGDEF_dom"/>
</dbReference>
<dbReference type="SUPFAM" id="SSF141868">
    <property type="entry name" value="EAL domain-like"/>
    <property type="match status" value="1"/>
</dbReference>
<keyword evidence="5 7" id="KW-0472">Membrane</keyword>
<evidence type="ECO:0000259" key="9">
    <source>
        <dbReference type="PROSITE" id="PS50883"/>
    </source>
</evidence>
<dbReference type="AlphaFoldDB" id="A0A6C2CKF4"/>
<keyword evidence="12" id="KW-1185">Reference proteome</keyword>
<dbReference type="Gene3D" id="3.30.70.270">
    <property type="match status" value="1"/>
</dbReference>
<dbReference type="GO" id="GO:0071732">
    <property type="term" value="P:cellular response to nitric oxide"/>
    <property type="evidence" value="ECO:0007669"/>
    <property type="project" value="UniProtKB-ARBA"/>
</dbReference>
<feature type="domain" description="GGDEF" evidence="10">
    <location>
        <begin position="700"/>
        <end position="833"/>
    </location>
</feature>
<feature type="transmembrane region" description="Helical" evidence="7">
    <location>
        <begin position="120"/>
        <end position="146"/>
    </location>
</feature>
<comment type="caution">
    <text evidence="11">The sequence shown here is derived from an EMBL/GenBank/DDBJ whole genome shotgun (WGS) entry which is preliminary data.</text>
</comment>
<dbReference type="SUPFAM" id="SSF55785">
    <property type="entry name" value="PYP-like sensor domain (PAS domain)"/>
    <property type="match status" value="1"/>
</dbReference>
<dbReference type="Proteomes" id="UP000389128">
    <property type="component" value="Unassembled WGS sequence"/>
</dbReference>
<keyword evidence="3 7" id="KW-0812">Transmembrane</keyword>
<keyword evidence="4 7" id="KW-1133">Transmembrane helix</keyword>
<evidence type="ECO:0000256" key="3">
    <source>
        <dbReference type="ARBA" id="ARBA00022692"/>
    </source>
</evidence>
<dbReference type="InterPro" id="IPR043128">
    <property type="entry name" value="Rev_trsase/Diguanyl_cyclase"/>
</dbReference>
<dbReference type="SMART" id="SM00052">
    <property type="entry name" value="EAL"/>
    <property type="match status" value="1"/>
</dbReference>
<dbReference type="Gene3D" id="3.20.20.450">
    <property type="entry name" value="EAL domain"/>
    <property type="match status" value="1"/>
</dbReference>
<feature type="domain" description="EAL" evidence="9">
    <location>
        <begin position="842"/>
        <end position="1096"/>
    </location>
</feature>
<dbReference type="FunFam" id="3.20.20.450:FF:000001">
    <property type="entry name" value="Cyclic di-GMP phosphodiesterase yahA"/>
    <property type="match status" value="1"/>
</dbReference>
<dbReference type="GO" id="GO:0007165">
    <property type="term" value="P:signal transduction"/>
    <property type="evidence" value="ECO:0007669"/>
    <property type="project" value="UniProtKB-ARBA"/>
</dbReference>
<dbReference type="EMBL" id="SDKK01000019">
    <property type="protein sequence ID" value="TYC54537.1"/>
    <property type="molecule type" value="Genomic_DNA"/>
</dbReference>
<dbReference type="SUPFAM" id="SSF55073">
    <property type="entry name" value="Nucleotide cyclase"/>
    <property type="match status" value="1"/>
</dbReference>
<dbReference type="Gene3D" id="3.30.450.20">
    <property type="entry name" value="PAS domain"/>
    <property type="match status" value="1"/>
</dbReference>
<evidence type="ECO:0000256" key="2">
    <source>
        <dbReference type="ARBA" id="ARBA00022475"/>
    </source>
</evidence>
<dbReference type="Pfam" id="PF05231">
    <property type="entry name" value="MASE1"/>
    <property type="match status" value="1"/>
</dbReference>
<dbReference type="GO" id="GO:0071111">
    <property type="term" value="F:cyclic-guanylate-specific phosphodiesterase activity"/>
    <property type="evidence" value="ECO:0007669"/>
    <property type="project" value="UniProtKB-EC"/>
</dbReference>
<organism evidence="11 12">
    <name type="scientific">Zoogloea oleivorans</name>
    <dbReference type="NCBI Taxonomy" id="1552750"/>
    <lineage>
        <taxon>Bacteria</taxon>
        <taxon>Pseudomonadati</taxon>
        <taxon>Pseudomonadota</taxon>
        <taxon>Betaproteobacteria</taxon>
        <taxon>Rhodocyclales</taxon>
        <taxon>Zoogloeaceae</taxon>
        <taxon>Zoogloea</taxon>
    </lineage>
</organism>
<dbReference type="InterPro" id="IPR029787">
    <property type="entry name" value="Nucleotide_cyclase"/>
</dbReference>
<dbReference type="CDD" id="cd01948">
    <property type="entry name" value="EAL"/>
    <property type="match status" value="1"/>
</dbReference>
<feature type="transmembrane region" description="Helical" evidence="7">
    <location>
        <begin position="81"/>
        <end position="100"/>
    </location>
</feature>
<evidence type="ECO:0000256" key="5">
    <source>
        <dbReference type="ARBA" id="ARBA00023136"/>
    </source>
</evidence>
<dbReference type="InterPro" id="IPR052155">
    <property type="entry name" value="Biofilm_reg_signaling"/>
</dbReference>
<dbReference type="CDD" id="cd01949">
    <property type="entry name" value="GGDEF"/>
    <property type="match status" value="1"/>
</dbReference>
<comment type="catalytic activity">
    <reaction evidence="6">
        <text>3',3'-c-di-GMP + H2O = 5'-phosphoguanylyl(3'-&gt;5')guanosine + H(+)</text>
        <dbReference type="Rhea" id="RHEA:24902"/>
        <dbReference type="ChEBI" id="CHEBI:15377"/>
        <dbReference type="ChEBI" id="CHEBI:15378"/>
        <dbReference type="ChEBI" id="CHEBI:58754"/>
        <dbReference type="ChEBI" id="CHEBI:58805"/>
        <dbReference type="EC" id="3.1.4.52"/>
    </reaction>
    <physiologicalReaction direction="left-to-right" evidence="6">
        <dbReference type="Rhea" id="RHEA:24903"/>
    </physiologicalReaction>
</comment>
<evidence type="ECO:0000256" key="7">
    <source>
        <dbReference type="SAM" id="Phobius"/>
    </source>
</evidence>
<reference evidence="11 12" key="1">
    <citation type="submission" date="2019-01" db="EMBL/GenBank/DDBJ databases">
        <title>Zoogloea oleivorans genome sequencing and assembly.</title>
        <authorList>
            <person name="Tancsics A."/>
            <person name="Farkas M."/>
            <person name="Kriszt B."/>
            <person name="Maroti G."/>
            <person name="Horvath B."/>
        </authorList>
    </citation>
    <scope>NUCLEOTIDE SEQUENCE [LARGE SCALE GENOMIC DNA]</scope>
    <source>
        <strain evidence="11 12">Buc</strain>
    </source>
</reference>
<dbReference type="NCBIfam" id="TIGR00254">
    <property type="entry name" value="GGDEF"/>
    <property type="match status" value="1"/>
</dbReference>
<dbReference type="FunFam" id="3.30.70.270:FF:000001">
    <property type="entry name" value="Diguanylate cyclase domain protein"/>
    <property type="match status" value="1"/>
</dbReference>
<dbReference type="InterPro" id="IPR006189">
    <property type="entry name" value="CHASE_dom"/>
</dbReference>
<evidence type="ECO:0000259" key="10">
    <source>
        <dbReference type="PROSITE" id="PS50887"/>
    </source>
</evidence>
<dbReference type="Pfam" id="PF00563">
    <property type="entry name" value="EAL"/>
    <property type="match status" value="1"/>
</dbReference>
<name>A0A6C2CKF4_9RHOO</name>
<gene>
    <name evidence="11" type="ORF">ETQ85_18705</name>
</gene>
<dbReference type="InterPro" id="IPR000014">
    <property type="entry name" value="PAS"/>
</dbReference>
<dbReference type="Gene3D" id="3.30.450.350">
    <property type="entry name" value="CHASE domain"/>
    <property type="match status" value="1"/>
</dbReference>
<feature type="domain" description="CHASE" evidence="8">
    <location>
        <begin position="252"/>
        <end position="417"/>
    </location>
</feature>
<dbReference type="GO" id="GO:0005886">
    <property type="term" value="C:plasma membrane"/>
    <property type="evidence" value="ECO:0007669"/>
    <property type="project" value="UniProtKB-SubCell"/>
</dbReference>
<dbReference type="SMART" id="SM01079">
    <property type="entry name" value="CHASE"/>
    <property type="match status" value="1"/>
</dbReference>
<feature type="transmembrane region" description="Helical" evidence="7">
    <location>
        <begin position="158"/>
        <end position="179"/>
    </location>
</feature>
<dbReference type="PANTHER" id="PTHR44757">
    <property type="entry name" value="DIGUANYLATE CYCLASE DGCP"/>
    <property type="match status" value="1"/>
</dbReference>
<evidence type="ECO:0000256" key="6">
    <source>
        <dbReference type="ARBA" id="ARBA00051114"/>
    </source>
</evidence>
<evidence type="ECO:0000256" key="1">
    <source>
        <dbReference type="ARBA" id="ARBA00004651"/>
    </source>
</evidence>
<dbReference type="InterPro" id="IPR035919">
    <property type="entry name" value="EAL_sf"/>
</dbReference>
<dbReference type="SMART" id="SM00267">
    <property type="entry name" value="GGDEF"/>
    <property type="match status" value="1"/>
</dbReference>
<evidence type="ECO:0000259" key="8">
    <source>
        <dbReference type="PROSITE" id="PS50839"/>
    </source>
</evidence>
<protein>
    <submittedName>
        <fullName evidence="11">EAL domain-containing protein</fullName>
    </submittedName>
</protein>
<dbReference type="PROSITE" id="PS50887">
    <property type="entry name" value="GGDEF"/>
    <property type="match status" value="1"/>
</dbReference>
<dbReference type="InterPro" id="IPR042240">
    <property type="entry name" value="CHASE_sf"/>
</dbReference>
<proteinExistence type="predicted"/>
<sequence>MSPTQLRAMAGITVAYALCGLIALHMAIPPGYVAPLYPSAGIALAGLLIYGNRIWPAIFLGAVLTNIEAVLRSGLGGQNWIMPLCVGSGAALQALAGAALARRWIGFPNALDTAGAILRFLFAAAPISCVISASIGVGTLTLLGAIPLDEAAFSWWNWWAGDAIGILIAAPLTFVFFGLPRRDWAPRRLALALPLVVALVLLIGLEVQVGTWEQQRLQSRFERDARYLSSLLRTRFSDYLDVLQSTERVMVAAPAMDNDSFQQFGAPWLSRFGGLQAIGWIPRVPTEQRAVLEATARANDVTRDFMIRDRGSDNQLSAASPQPEYYPIRYITPLEPNRRALGVNVLTIPAAAEAIPRTLAKGKASATRAFELTQETQGKLGVVVYQRTSPAVPAEAGKPDGLVFVALRIEDAINGALRGHVIDGIGYCLSDITTEQPGRQRLAGLANCPEQDKPGAGGLTPWVEIFDFAGRTWAIHLVAEPGYAAYYRGWEAWTLLAIGLLSIGTLGAFLLTTTGHARRVEELVHLRTAELADAGRRLSAQQAILTHAERIARLGSWEADSVTGQGHWSSELYRILGIPAVDDSNLSRLITAIHPDDRARLQDALLDVERGLTSTSLDIRLPDRNDGSERRIVHFTIEATSCRDGTQTLRGTVQDVTDSRAAEAHIHYLAHYDTLTGLPNRSLWISRAEQALAFARRNKLRVGVLFLDLDNFKKINDTLGHPVGDRLLSAAAHRLSLCLREEDVLARLGGDEFVVLLPQLTRADDAATVARKLLASLTRPFDIDGQELTVSTSIGIALYPGNGADVDVLLKHADTAMYDAKNEGRNDFRFFTPDMNSRAYARLMIENALRRAIERNELVLEYQPQWAMPEQRLIGVEALVRWDNPERGRISPNDFIPVAEETGLIQSIGDWVLNEACRQQAEWQAAGLPPLTVAVNISALQFRKPGFVDRVRQAFTESGVSPHTFELELTESALMQPSAETEHQFATLRGMGLGLALDDFGTGYSSLSYLKRLPLTRLKIDRSFVQDLPGDPEDAAIAAATLSIARDLGLEVVAEGVETEAQRDFLLARQCHIMQGFLLGRPMPGAGITHLLQDEARRSVA</sequence>
<evidence type="ECO:0000313" key="12">
    <source>
        <dbReference type="Proteomes" id="UP000389128"/>
    </source>
</evidence>
<dbReference type="OrthoDB" id="9813903at2"/>
<evidence type="ECO:0000313" key="11">
    <source>
        <dbReference type="EMBL" id="TYC54537.1"/>
    </source>
</evidence>
<dbReference type="PROSITE" id="PS50839">
    <property type="entry name" value="CHASE"/>
    <property type="match status" value="1"/>
</dbReference>
<dbReference type="Pfam" id="PF03924">
    <property type="entry name" value="CHASE"/>
    <property type="match status" value="1"/>
</dbReference>
<dbReference type="PANTHER" id="PTHR44757:SF2">
    <property type="entry name" value="BIOFILM ARCHITECTURE MAINTENANCE PROTEIN MBAA"/>
    <property type="match status" value="1"/>
</dbReference>
<dbReference type="InterPro" id="IPR001633">
    <property type="entry name" value="EAL_dom"/>
</dbReference>
<dbReference type="CDD" id="cd00130">
    <property type="entry name" value="PAS"/>
    <property type="match status" value="1"/>
</dbReference>
<feature type="transmembrane region" description="Helical" evidence="7">
    <location>
        <begin position="191"/>
        <end position="212"/>
    </location>
</feature>
<accession>A0A6C2CKF4</accession>
<feature type="transmembrane region" description="Helical" evidence="7">
    <location>
        <begin position="7"/>
        <end position="28"/>
    </location>
</feature>
<dbReference type="InterPro" id="IPR007895">
    <property type="entry name" value="MASE1"/>
</dbReference>
<evidence type="ECO:0000256" key="4">
    <source>
        <dbReference type="ARBA" id="ARBA00022989"/>
    </source>
</evidence>
<dbReference type="Pfam" id="PF00990">
    <property type="entry name" value="GGDEF"/>
    <property type="match status" value="1"/>
</dbReference>
<keyword evidence="2" id="KW-1003">Cell membrane</keyword>
<comment type="subcellular location">
    <subcellularLocation>
        <location evidence="1">Cell membrane</location>
        <topology evidence="1">Multi-pass membrane protein</topology>
    </subcellularLocation>
</comment>